<protein>
    <submittedName>
        <fullName evidence="1">Uncharacterized protein</fullName>
    </submittedName>
</protein>
<name>A0A0F8Z132_9ZZZZ</name>
<sequence>MIHWEPDHDDPYLGRIIQLDNTVTDQNKEISRLRSALLGMAIAIGRLDLLEDAGFEIKVQEENVD</sequence>
<dbReference type="EMBL" id="LAZR01053865">
    <property type="protein sequence ID" value="KKK79795.1"/>
    <property type="molecule type" value="Genomic_DNA"/>
</dbReference>
<accession>A0A0F8Z132</accession>
<organism evidence="1">
    <name type="scientific">marine sediment metagenome</name>
    <dbReference type="NCBI Taxonomy" id="412755"/>
    <lineage>
        <taxon>unclassified sequences</taxon>
        <taxon>metagenomes</taxon>
        <taxon>ecological metagenomes</taxon>
    </lineage>
</organism>
<comment type="caution">
    <text evidence="1">The sequence shown here is derived from an EMBL/GenBank/DDBJ whole genome shotgun (WGS) entry which is preliminary data.</text>
</comment>
<dbReference type="AlphaFoldDB" id="A0A0F8Z132"/>
<gene>
    <name evidence="1" type="ORF">LCGC14_2829940</name>
</gene>
<proteinExistence type="predicted"/>
<reference evidence="1" key="1">
    <citation type="journal article" date="2015" name="Nature">
        <title>Complex archaea that bridge the gap between prokaryotes and eukaryotes.</title>
        <authorList>
            <person name="Spang A."/>
            <person name="Saw J.H."/>
            <person name="Jorgensen S.L."/>
            <person name="Zaremba-Niedzwiedzka K."/>
            <person name="Martijn J."/>
            <person name="Lind A.E."/>
            <person name="van Eijk R."/>
            <person name="Schleper C."/>
            <person name="Guy L."/>
            <person name="Ettema T.J."/>
        </authorList>
    </citation>
    <scope>NUCLEOTIDE SEQUENCE</scope>
</reference>
<evidence type="ECO:0000313" key="1">
    <source>
        <dbReference type="EMBL" id="KKK79795.1"/>
    </source>
</evidence>